<feature type="transmembrane region" description="Helical" evidence="5">
    <location>
        <begin position="139"/>
        <end position="157"/>
    </location>
</feature>
<evidence type="ECO:0000256" key="1">
    <source>
        <dbReference type="ARBA" id="ARBA00004141"/>
    </source>
</evidence>
<dbReference type="InterPro" id="IPR035952">
    <property type="entry name" value="Rhomboid-like_sf"/>
</dbReference>
<dbReference type="SUPFAM" id="SSF144091">
    <property type="entry name" value="Rhomboid-like"/>
    <property type="match status" value="1"/>
</dbReference>
<feature type="transmembrane region" description="Helical" evidence="5">
    <location>
        <begin position="58"/>
        <end position="76"/>
    </location>
</feature>
<keyword evidence="2 5" id="KW-0812">Transmembrane</keyword>
<gene>
    <name evidence="7" type="ORF">D5S18_03520</name>
</gene>
<dbReference type="GO" id="GO:0016020">
    <property type="term" value="C:membrane"/>
    <property type="evidence" value="ECO:0007669"/>
    <property type="project" value="UniProtKB-SubCell"/>
</dbReference>
<evidence type="ECO:0000256" key="2">
    <source>
        <dbReference type="ARBA" id="ARBA00022692"/>
    </source>
</evidence>
<comment type="subcellular location">
    <subcellularLocation>
        <location evidence="1">Membrane</location>
        <topology evidence="1">Multi-pass membrane protein</topology>
    </subcellularLocation>
</comment>
<dbReference type="InterPro" id="IPR022764">
    <property type="entry name" value="Peptidase_S54_rhomboid_dom"/>
</dbReference>
<organism evidence="7 8">
    <name type="scientific">Nocardia panacis</name>
    <dbReference type="NCBI Taxonomy" id="2340916"/>
    <lineage>
        <taxon>Bacteria</taxon>
        <taxon>Bacillati</taxon>
        <taxon>Actinomycetota</taxon>
        <taxon>Actinomycetes</taxon>
        <taxon>Mycobacteriales</taxon>
        <taxon>Nocardiaceae</taxon>
        <taxon>Nocardia</taxon>
    </lineage>
</organism>
<dbReference type="PANTHER" id="PTHR43066">
    <property type="entry name" value="RHOMBOID-RELATED PROTEIN"/>
    <property type="match status" value="1"/>
</dbReference>
<comment type="caution">
    <text evidence="7">The sequence shown here is derived from an EMBL/GenBank/DDBJ whole genome shotgun (WGS) entry which is preliminary data.</text>
</comment>
<feature type="domain" description="Peptidase S54 rhomboid" evidence="6">
    <location>
        <begin position="99"/>
        <end position="234"/>
    </location>
</feature>
<dbReference type="AlphaFoldDB" id="A0A3A4KSV7"/>
<dbReference type="GO" id="GO:0004252">
    <property type="term" value="F:serine-type endopeptidase activity"/>
    <property type="evidence" value="ECO:0007669"/>
    <property type="project" value="InterPro"/>
</dbReference>
<evidence type="ECO:0000256" key="5">
    <source>
        <dbReference type="SAM" id="Phobius"/>
    </source>
</evidence>
<dbReference type="Proteomes" id="UP000266677">
    <property type="component" value="Unassembled WGS sequence"/>
</dbReference>
<proteinExistence type="predicted"/>
<protein>
    <submittedName>
        <fullName evidence="7">Rhomboid family intramembrane serine protease</fullName>
    </submittedName>
</protein>
<name>A0A3A4KSV7_9NOCA</name>
<keyword evidence="7" id="KW-0645">Protease</keyword>
<keyword evidence="4 5" id="KW-0472">Membrane</keyword>
<feature type="transmembrane region" description="Helical" evidence="5">
    <location>
        <begin position="190"/>
        <end position="208"/>
    </location>
</feature>
<dbReference type="Pfam" id="PF01694">
    <property type="entry name" value="Rhomboid"/>
    <property type="match status" value="1"/>
</dbReference>
<evidence type="ECO:0000256" key="4">
    <source>
        <dbReference type="ARBA" id="ARBA00023136"/>
    </source>
</evidence>
<dbReference type="PANTHER" id="PTHR43066:SF11">
    <property type="entry name" value="PEPTIDASE S54 RHOMBOID DOMAIN-CONTAINING PROTEIN"/>
    <property type="match status" value="1"/>
</dbReference>
<evidence type="ECO:0000259" key="6">
    <source>
        <dbReference type="Pfam" id="PF01694"/>
    </source>
</evidence>
<keyword evidence="8" id="KW-1185">Reference proteome</keyword>
<reference evidence="7 8" key="1">
    <citation type="submission" date="2018-09" db="EMBL/GenBank/DDBJ databases">
        <title>YIM PH21274 draft genome.</title>
        <authorList>
            <person name="Miao C."/>
        </authorList>
    </citation>
    <scope>NUCLEOTIDE SEQUENCE [LARGE SCALE GENOMIC DNA]</scope>
    <source>
        <strain evidence="7 8">YIM PH 21724</strain>
    </source>
</reference>
<feature type="transmembrane region" description="Helical" evidence="5">
    <location>
        <begin position="214"/>
        <end position="233"/>
    </location>
</feature>
<keyword evidence="7" id="KW-0378">Hydrolase</keyword>
<dbReference type="EMBL" id="QZFU01000010">
    <property type="protein sequence ID" value="RJO79396.1"/>
    <property type="molecule type" value="Genomic_DNA"/>
</dbReference>
<feature type="transmembrane region" description="Helical" evidence="5">
    <location>
        <begin position="163"/>
        <end position="183"/>
    </location>
</feature>
<sequence length="253" mass="25937">MTTGGTGVGPSFDPERIAALRAQLDSSGAPGGALAPNMPTASTGSPASSAGVAVIKQLWLRAGVVIASFVVLLYGIEGVDTLDGHDLDTAGIQPRTAEGLWGILFAPLLHANWTHLLGNTLPVLVLGFLALLSGIGRGLMATAIIWVVAGLGTWLVAGSGSVHLGASSLVFGWLTYLIVRGWFARNIGQILLGLVIVAIYGSLLWGVLPGQPGISWQGHLFGAVGGILAGWVLSGNERSRRRGEGAGVPAPTR</sequence>
<evidence type="ECO:0000313" key="7">
    <source>
        <dbReference type="EMBL" id="RJO79396.1"/>
    </source>
</evidence>
<accession>A0A3A4KSV7</accession>
<keyword evidence="3 5" id="KW-1133">Transmembrane helix</keyword>
<dbReference type="GO" id="GO:0006508">
    <property type="term" value="P:proteolysis"/>
    <property type="evidence" value="ECO:0007669"/>
    <property type="project" value="UniProtKB-KW"/>
</dbReference>
<dbReference type="Gene3D" id="1.20.1540.10">
    <property type="entry name" value="Rhomboid-like"/>
    <property type="match status" value="1"/>
</dbReference>
<evidence type="ECO:0000256" key="3">
    <source>
        <dbReference type="ARBA" id="ARBA00022989"/>
    </source>
</evidence>
<feature type="transmembrane region" description="Helical" evidence="5">
    <location>
        <begin position="113"/>
        <end position="132"/>
    </location>
</feature>
<dbReference type="OrthoDB" id="465874at2"/>
<evidence type="ECO:0000313" key="8">
    <source>
        <dbReference type="Proteomes" id="UP000266677"/>
    </source>
</evidence>